<evidence type="ECO:0000313" key="1">
    <source>
        <dbReference type="EMBL" id="KAK6776112.1"/>
    </source>
</evidence>
<name>A0AAN8Y231_SOLBU</name>
<keyword evidence="2" id="KW-1185">Reference proteome</keyword>
<evidence type="ECO:0000313" key="2">
    <source>
        <dbReference type="Proteomes" id="UP001371456"/>
    </source>
</evidence>
<organism evidence="1 2">
    <name type="scientific">Solanum bulbocastanum</name>
    <name type="common">Wild potato</name>
    <dbReference type="NCBI Taxonomy" id="147425"/>
    <lineage>
        <taxon>Eukaryota</taxon>
        <taxon>Viridiplantae</taxon>
        <taxon>Streptophyta</taxon>
        <taxon>Embryophyta</taxon>
        <taxon>Tracheophyta</taxon>
        <taxon>Spermatophyta</taxon>
        <taxon>Magnoliopsida</taxon>
        <taxon>eudicotyledons</taxon>
        <taxon>Gunneridae</taxon>
        <taxon>Pentapetalae</taxon>
        <taxon>asterids</taxon>
        <taxon>lamiids</taxon>
        <taxon>Solanales</taxon>
        <taxon>Solanaceae</taxon>
        <taxon>Solanoideae</taxon>
        <taxon>Solaneae</taxon>
        <taxon>Solanum</taxon>
    </lineage>
</organism>
<dbReference type="EMBL" id="JBANQN010000011">
    <property type="protein sequence ID" value="KAK6776112.1"/>
    <property type="molecule type" value="Genomic_DNA"/>
</dbReference>
<reference evidence="1 2" key="1">
    <citation type="submission" date="2024-02" db="EMBL/GenBank/DDBJ databases">
        <title>de novo genome assembly of Solanum bulbocastanum strain 11H21.</title>
        <authorList>
            <person name="Hosaka A.J."/>
        </authorList>
    </citation>
    <scope>NUCLEOTIDE SEQUENCE [LARGE SCALE GENOMIC DNA]</scope>
    <source>
        <tissue evidence="1">Young leaves</tissue>
    </source>
</reference>
<accession>A0AAN8Y231</accession>
<sequence length="172" mass="19883">MLMGSFLLCARDKFDFPGTITKQNDQYKNLSNKSVVDGPPPIHEALVLFEIDNGMLKYCKGERPYPYGQKWNGAKRIYTVMNIKNTHFIAFEFLMEKGLIQVYDCNIHVCDEPTFLALIQPTRIVAQTTLAKRNVQSFVQFFLKDAWSYERLNDVPSNNSCAAYGPYAYFFY</sequence>
<protein>
    <submittedName>
        <fullName evidence="1">Uncharacterized protein</fullName>
    </submittedName>
</protein>
<proteinExistence type="predicted"/>
<dbReference type="Proteomes" id="UP001371456">
    <property type="component" value="Unassembled WGS sequence"/>
</dbReference>
<gene>
    <name evidence="1" type="ORF">RDI58_027113</name>
</gene>
<comment type="caution">
    <text evidence="1">The sequence shown here is derived from an EMBL/GenBank/DDBJ whole genome shotgun (WGS) entry which is preliminary data.</text>
</comment>
<dbReference type="AlphaFoldDB" id="A0AAN8Y231"/>